<keyword evidence="6" id="KW-0175">Coiled coil</keyword>
<evidence type="ECO:0000313" key="9">
    <source>
        <dbReference type="Proteomes" id="UP000835052"/>
    </source>
</evidence>
<dbReference type="GO" id="GO:0016757">
    <property type="term" value="F:glycosyltransferase activity"/>
    <property type="evidence" value="ECO:0007669"/>
    <property type="project" value="UniProtKB-KW"/>
</dbReference>
<dbReference type="GO" id="GO:0016020">
    <property type="term" value="C:membrane"/>
    <property type="evidence" value="ECO:0007669"/>
    <property type="project" value="UniProtKB-SubCell"/>
</dbReference>
<keyword evidence="4 7" id="KW-0472">Membrane</keyword>
<evidence type="ECO:0000256" key="7">
    <source>
        <dbReference type="SAM" id="Phobius"/>
    </source>
</evidence>
<dbReference type="PANTHER" id="PTHR46671">
    <property type="entry name" value="PROTEIN CBG11221"/>
    <property type="match status" value="1"/>
</dbReference>
<dbReference type="InterPro" id="IPR003406">
    <property type="entry name" value="Glyco_trans_14"/>
</dbReference>
<accession>A0A8S1HMQ2</accession>
<keyword evidence="2" id="KW-0328">Glycosyltransferase</keyword>
<evidence type="ECO:0000313" key="8">
    <source>
        <dbReference type="EMBL" id="CAD6194440.1"/>
    </source>
</evidence>
<organism evidence="8 9">
    <name type="scientific">Caenorhabditis auriculariae</name>
    <dbReference type="NCBI Taxonomy" id="2777116"/>
    <lineage>
        <taxon>Eukaryota</taxon>
        <taxon>Metazoa</taxon>
        <taxon>Ecdysozoa</taxon>
        <taxon>Nematoda</taxon>
        <taxon>Chromadorea</taxon>
        <taxon>Rhabditida</taxon>
        <taxon>Rhabditina</taxon>
        <taxon>Rhabditomorpha</taxon>
        <taxon>Rhabditoidea</taxon>
        <taxon>Rhabditidae</taxon>
        <taxon>Peloderinae</taxon>
        <taxon>Caenorhabditis</taxon>
    </lineage>
</organism>
<dbReference type="Proteomes" id="UP000835052">
    <property type="component" value="Unassembled WGS sequence"/>
</dbReference>
<comment type="subcellular location">
    <subcellularLocation>
        <location evidence="1">Membrane</location>
        <topology evidence="1">Single-pass type II membrane protein</topology>
    </subcellularLocation>
</comment>
<keyword evidence="5" id="KW-0325">Glycoprotein</keyword>
<feature type="coiled-coil region" evidence="6">
    <location>
        <begin position="57"/>
        <end position="87"/>
    </location>
</feature>
<evidence type="ECO:0008006" key="10">
    <source>
        <dbReference type="Google" id="ProtNLM"/>
    </source>
</evidence>
<evidence type="ECO:0000256" key="5">
    <source>
        <dbReference type="ARBA" id="ARBA00023180"/>
    </source>
</evidence>
<feature type="transmembrane region" description="Helical" evidence="7">
    <location>
        <begin position="15"/>
        <end position="34"/>
    </location>
</feature>
<dbReference type="OrthoDB" id="2019572at2759"/>
<reference evidence="8" key="1">
    <citation type="submission" date="2020-10" db="EMBL/GenBank/DDBJ databases">
        <authorList>
            <person name="Kikuchi T."/>
        </authorList>
    </citation>
    <scope>NUCLEOTIDE SEQUENCE</scope>
    <source>
        <strain evidence="8">NKZ352</strain>
    </source>
</reference>
<evidence type="ECO:0000256" key="3">
    <source>
        <dbReference type="ARBA" id="ARBA00022679"/>
    </source>
</evidence>
<sequence>MVRYQRLDGGRSSSSTLYIALTVIVTLFLLFYLYQTRSKLGWNFSGEYEEEKSLGYKEILSNLRVDLQEKLSEIEQLQLDLLQLQRNEKIDPSVSKFRRRPENSKVDCKRIFDNDKNYIREVAKNRIKMRPSDILEMNCKAIRRRVVPPVALDSLDFGVAFARIVYKDYELIEDQVRASYHPQNVFCFAIDKKADPKFHKNMISLASCLPNILLLPDEETVDSGGHNVNLAHYNCMKALINKPGWGYLILLQNHDFIIKSVYELVKIYGLLGGANDVELTPAGGDRVDKKFKWDPKSLKLFRNEAGRSQAQLETSMSFAKGAAQASLSRQAVDWMVRTADLTLFIKQMNAGSFGVDEQFVESFQVSKELGMPGHFTDECLKQGKNTDFISRMSRWVYSNANECATKTVRHAICLLGVEDLPTIAGLPNVMINKMMPDFDYAAVDCLNELLYNRTVFKQNDHPLETSYYENMVNVLYHKNRDNPEYKLNCTPSYHKWSMRKYPI</sequence>
<dbReference type="AlphaFoldDB" id="A0A8S1HMQ2"/>
<comment type="caution">
    <text evidence="8">The sequence shown here is derived from an EMBL/GenBank/DDBJ whole genome shotgun (WGS) entry which is preliminary data.</text>
</comment>
<keyword evidence="9" id="KW-1185">Reference proteome</keyword>
<evidence type="ECO:0000256" key="6">
    <source>
        <dbReference type="SAM" id="Coils"/>
    </source>
</evidence>
<protein>
    <recommendedName>
        <fullName evidence="10">Core-2/I-Branching enzyme</fullName>
    </recommendedName>
</protein>
<evidence type="ECO:0000256" key="2">
    <source>
        <dbReference type="ARBA" id="ARBA00022676"/>
    </source>
</evidence>
<dbReference type="EMBL" id="CAJGYM010000044">
    <property type="protein sequence ID" value="CAD6194440.1"/>
    <property type="molecule type" value="Genomic_DNA"/>
</dbReference>
<proteinExistence type="predicted"/>
<keyword evidence="7" id="KW-0812">Transmembrane</keyword>
<name>A0A8S1HMQ2_9PELO</name>
<evidence type="ECO:0000256" key="4">
    <source>
        <dbReference type="ARBA" id="ARBA00023136"/>
    </source>
</evidence>
<dbReference type="Pfam" id="PF02485">
    <property type="entry name" value="Branch"/>
    <property type="match status" value="1"/>
</dbReference>
<keyword evidence="3" id="KW-0808">Transferase</keyword>
<evidence type="ECO:0000256" key="1">
    <source>
        <dbReference type="ARBA" id="ARBA00004606"/>
    </source>
</evidence>
<dbReference type="PANTHER" id="PTHR46671:SF10">
    <property type="entry name" value="ALPHA-1,6-MANNOSYL-GLYCOPROTEIN 6-BETA-N-ACETYLGLUCOSAMINYLTRANSFERASE-RELATED"/>
    <property type="match status" value="1"/>
</dbReference>
<gene>
    <name evidence="8" type="ORF">CAUJ_LOCUS10359</name>
</gene>
<keyword evidence="7" id="KW-1133">Transmembrane helix</keyword>